<dbReference type="EMBL" id="JAJSON010000014">
    <property type="protein sequence ID" value="MCG9971030.1"/>
    <property type="molecule type" value="Genomic_DNA"/>
</dbReference>
<accession>A0A9X1UVF3</accession>
<evidence type="ECO:0000313" key="2">
    <source>
        <dbReference type="Proteomes" id="UP001139344"/>
    </source>
</evidence>
<gene>
    <name evidence="1" type="ORF">LU635_05215</name>
</gene>
<reference evidence="1" key="1">
    <citation type="submission" date="2021-12" db="EMBL/GenBank/DDBJ databases">
        <title>Description of Gramella crocea sp. nov., a new bacterium isolated from activated sludge.</title>
        <authorList>
            <person name="Zhang X."/>
        </authorList>
    </citation>
    <scope>NUCLEOTIDE SEQUENCE</scope>
    <source>
        <strain evidence="1">YB25</strain>
    </source>
</reference>
<sequence>METQLTKVNPVMDIIPKDSEGNPKYQNLQEFKQLVNTAPRKTWIKTNKFSQNAKYLPIGIVEELLSGIFPFWQVEQHGEPKILGNSIVISVHLKVFNPLLGQWQSYAGVGAVPIELKGGSDPTDFTQMNSKAMHKNVPAALSFAVNNAAKKIGKLFGSHLNRNETIG</sequence>
<keyword evidence="2" id="KW-1185">Reference proteome</keyword>
<dbReference type="Proteomes" id="UP001139344">
    <property type="component" value="Unassembled WGS sequence"/>
</dbReference>
<proteinExistence type="predicted"/>
<protein>
    <submittedName>
        <fullName evidence="1">Uncharacterized protein</fullName>
    </submittedName>
</protein>
<dbReference type="RefSeq" id="WP_240096923.1">
    <property type="nucleotide sequence ID" value="NZ_JAJSON010000014.1"/>
</dbReference>
<comment type="caution">
    <text evidence="1">The sequence shown here is derived from an EMBL/GenBank/DDBJ whole genome shotgun (WGS) entry which is preliminary data.</text>
</comment>
<organism evidence="1 2">
    <name type="scientific">Christiangramia crocea</name>
    <dbReference type="NCBI Taxonomy" id="2904124"/>
    <lineage>
        <taxon>Bacteria</taxon>
        <taxon>Pseudomonadati</taxon>
        <taxon>Bacteroidota</taxon>
        <taxon>Flavobacteriia</taxon>
        <taxon>Flavobacteriales</taxon>
        <taxon>Flavobacteriaceae</taxon>
        <taxon>Christiangramia</taxon>
    </lineage>
</organism>
<name>A0A9X1UVF3_9FLAO</name>
<evidence type="ECO:0000313" key="1">
    <source>
        <dbReference type="EMBL" id="MCG9971030.1"/>
    </source>
</evidence>
<dbReference type="AlphaFoldDB" id="A0A9X1UVF3"/>